<dbReference type="PANTHER" id="PTHR13054:SF2">
    <property type="entry name" value="PROTEIN DGCR6"/>
    <property type="match status" value="1"/>
</dbReference>
<evidence type="ECO:0000256" key="2">
    <source>
        <dbReference type="SAM" id="MobiDB-lite"/>
    </source>
</evidence>
<evidence type="ECO:0000256" key="1">
    <source>
        <dbReference type="ARBA" id="ARBA00005939"/>
    </source>
</evidence>
<sequence>MTYDPQSWLKSSDDFQSDQLNFGSSNSEKEIPLFDDEFMNQRNELLSVEYDPCAPSIESHESPTIDTFLKEKPDPRKLETYISSLQKMIRPLSSEFKKKLSYDVICQLAHAILDGTVFEIVKGLQDIQFITEKNLSTQRAKLLEEHKMKKIAMLKRHQESIERSQTRPHHILVLERHHADEKKIFYQKCEKEMAQLDQKLLLELDQQVSDQQSTLERAGLPMFYLTNNPDEVRLQMYVLEFISKLIDS</sequence>
<protein>
    <submittedName>
        <fullName evidence="4">Protein DGCR6 isoform X3</fullName>
    </submittedName>
</protein>
<feature type="compositionally biased region" description="Polar residues" evidence="2">
    <location>
        <begin position="17"/>
        <end position="26"/>
    </location>
</feature>
<dbReference type="GeneID" id="100206697"/>
<dbReference type="Proteomes" id="UP001652625">
    <property type="component" value="Chromosome 03"/>
</dbReference>
<name>A0ABM4BGS7_HYDVU</name>
<evidence type="ECO:0000313" key="4">
    <source>
        <dbReference type="RefSeq" id="XP_065648222.1"/>
    </source>
</evidence>
<feature type="compositionally biased region" description="Polar residues" evidence="2">
    <location>
        <begin position="1"/>
        <end position="10"/>
    </location>
</feature>
<evidence type="ECO:0000313" key="3">
    <source>
        <dbReference type="Proteomes" id="UP001652625"/>
    </source>
</evidence>
<comment type="similarity">
    <text evidence="1">Belongs to the gonadal family.</text>
</comment>
<gene>
    <name evidence="4" type="primary">LOC100206697</name>
</gene>
<dbReference type="Pfam" id="PF07324">
    <property type="entry name" value="DGCR6"/>
    <property type="match status" value="1"/>
</dbReference>
<accession>A0ABM4BGS7</accession>
<keyword evidence="3" id="KW-1185">Reference proteome</keyword>
<dbReference type="InterPro" id="IPR010849">
    <property type="entry name" value="Gonadal"/>
</dbReference>
<proteinExistence type="inferred from homology"/>
<dbReference type="PANTHER" id="PTHR13054">
    <property type="entry name" value="DIGEORGE SYNDROME CRITICAL REGION 6 DGCR6 FAMILY MEMBER"/>
    <property type="match status" value="1"/>
</dbReference>
<organism evidence="3 4">
    <name type="scientific">Hydra vulgaris</name>
    <name type="common">Hydra</name>
    <name type="synonym">Hydra attenuata</name>
    <dbReference type="NCBI Taxonomy" id="6087"/>
    <lineage>
        <taxon>Eukaryota</taxon>
        <taxon>Metazoa</taxon>
        <taxon>Cnidaria</taxon>
        <taxon>Hydrozoa</taxon>
        <taxon>Hydroidolina</taxon>
        <taxon>Anthoathecata</taxon>
        <taxon>Aplanulata</taxon>
        <taxon>Hydridae</taxon>
        <taxon>Hydra</taxon>
    </lineage>
</organism>
<reference evidence="4" key="1">
    <citation type="submission" date="2025-08" db="UniProtKB">
        <authorList>
            <consortium name="RefSeq"/>
        </authorList>
    </citation>
    <scope>IDENTIFICATION</scope>
</reference>
<dbReference type="RefSeq" id="XP_065648222.1">
    <property type="nucleotide sequence ID" value="XM_065792150.1"/>
</dbReference>
<feature type="region of interest" description="Disordered" evidence="2">
    <location>
        <begin position="1"/>
        <end position="28"/>
    </location>
</feature>